<dbReference type="GO" id="GO:0006139">
    <property type="term" value="P:nucleobase-containing compound metabolic process"/>
    <property type="evidence" value="ECO:0007669"/>
    <property type="project" value="InterPro"/>
</dbReference>
<gene>
    <name evidence="5" type="ORF">M422DRAFT_35468</name>
</gene>
<dbReference type="InterPro" id="IPR002562">
    <property type="entry name" value="3'-5'_exonuclease_dom"/>
</dbReference>
<protein>
    <recommendedName>
        <fullName evidence="4">3'-5' exonuclease domain-containing protein</fullName>
    </recommendedName>
</protein>
<sequence length="446" mass="50099">MLNSTRLAVKEPLLASQRTFATNSSPRKALPRRTGMDIVEEFDAAFANLQLVHTPFNDNPSSTCTIHASSIPSRLPSTTVQPPSFKAPPYRLPASRMEPPAPSKPLYSFRRYSPDMDLIYITTRSQTNEEIPKLTGPLGFDMEWKVIYGARQCKTAVIQVCDEKTILIIQLSAMRPTFPEKLKELVESPTTYKLGLNIGGDGKKLFRDYGISPKGLVDLGDLMHYVDKEHMATRNRKRIPLQEIVEYYTDHTLDKGPVRTSNWELNPLSHEQLAYAANDAHCALRVYNIMKQRAEDKGLVFDIAQFADRVSEPRTPKVRPATSVKPSPAVPARTRVAKDSTSDAQSQASAAGGAGSGSSKATNSKAVRPSHQRAYDLWHQRGLSIDELRAELRSPENPLTKSTVIGYIVGALVANRDLAYDRERLIQLTQDNKYIWERHSWWIQRK</sequence>
<evidence type="ECO:0000259" key="4">
    <source>
        <dbReference type="SMART" id="SM00474"/>
    </source>
</evidence>
<dbReference type="SMART" id="SM00474">
    <property type="entry name" value="35EXOc"/>
    <property type="match status" value="1"/>
</dbReference>
<dbReference type="AlphaFoldDB" id="A0A0C9UWB2"/>
<dbReference type="OrthoDB" id="1920326at2759"/>
<dbReference type="PANTHER" id="PTHR13620:SF104">
    <property type="entry name" value="EXONUCLEASE 3'-5' DOMAIN-CONTAINING PROTEIN 2"/>
    <property type="match status" value="1"/>
</dbReference>
<proteinExistence type="predicted"/>
<reference evidence="5 6" key="1">
    <citation type="submission" date="2014-06" db="EMBL/GenBank/DDBJ databases">
        <title>Evolutionary Origins and Diversification of the Mycorrhizal Mutualists.</title>
        <authorList>
            <consortium name="DOE Joint Genome Institute"/>
            <consortium name="Mycorrhizal Genomics Consortium"/>
            <person name="Kohler A."/>
            <person name="Kuo A."/>
            <person name="Nagy L.G."/>
            <person name="Floudas D."/>
            <person name="Copeland A."/>
            <person name="Barry K.W."/>
            <person name="Cichocki N."/>
            <person name="Veneault-Fourrey C."/>
            <person name="LaButti K."/>
            <person name="Lindquist E.A."/>
            <person name="Lipzen A."/>
            <person name="Lundell T."/>
            <person name="Morin E."/>
            <person name="Murat C."/>
            <person name="Riley R."/>
            <person name="Ohm R."/>
            <person name="Sun H."/>
            <person name="Tunlid A."/>
            <person name="Henrissat B."/>
            <person name="Grigoriev I.V."/>
            <person name="Hibbett D.S."/>
            <person name="Martin F."/>
        </authorList>
    </citation>
    <scope>NUCLEOTIDE SEQUENCE [LARGE SCALE GENOMIC DNA]</scope>
    <source>
        <strain evidence="5 6">SS14</strain>
    </source>
</reference>
<keyword evidence="2" id="KW-0378">Hydrolase</keyword>
<keyword evidence="1" id="KW-0540">Nuclease</keyword>
<dbReference type="CDD" id="cd06141">
    <property type="entry name" value="WRN_exo"/>
    <property type="match status" value="1"/>
</dbReference>
<dbReference type="Proteomes" id="UP000054279">
    <property type="component" value="Unassembled WGS sequence"/>
</dbReference>
<feature type="compositionally biased region" description="Low complexity" evidence="3">
    <location>
        <begin position="342"/>
        <end position="362"/>
    </location>
</feature>
<dbReference type="InterPro" id="IPR036397">
    <property type="entry name" value="RNaseH_sf"/>
</dbReference>
<dbReference type="EMBL" id="KN837211">
    <property type="protein sequence ID" value="KIJ33547.1"/>
    <property type="molecule type" value="Genomic_DNA"/>
</dbReference>
<dbReference type="PANTHER" id="PTHR13620">
    <property type="entry name" value="3-5 EXONUCLEASE"/>
    <property type="match status" value="1"/>
</dbReference>
<dbReference type="InterPro" id="IPR051132">
    <property type="entry name" value="3-5_Exonuclease_domain"/>
</dbReference>
<dbReference type="GO" id="GO:0005634">
    <property type="term" value="C:nucleus"/>
    <property type="evidence" value="ECO:0007669"/>
    <property type="project" value="TreeGrafter"/>
</dbReference>
<evidence type="ECO:0000256" key="1">
    <source>
        <dbReference type="ARBA" id="ARBA00022722"/>
    </source>
</evidence>
<dbReference type="SUPFAM" id="SSF53098">
    <property type="entry name" value="Ribonuclease H-like"/>
    <property type="match status" value="1"/>
</dbReference>
<dbReference type="GO" id="GO:0008408">
    <property type="term" value="F:3'-5' exonuclease activity"/>
    <property type="evidence" value="ECO:0007669"/>
    <property type="project" value="InterPro"/>
</dbReference>
<dbReference type="InterPro" id="IPR012337">
    <property type="entry name" value="RNaseH-like_sf"/>
</dbReference>
<keyword evidence="6" id="KW-1185">Reference proteome</keyword>
<dbReference type="GO" id="GO:0005737">
    <property type="term" value="C:cytoplasm"/>
    <property type="evidence" value="ECO:0007669"/>
    <property type="project" value="TreeGrafter"/>
</dbReference>
<dbReference type="Gene3D" id="3.30.420.10">
    <property type="entry name" value="Ribonuclease H-like superfamily/Ribonuclease H"/>
    <property type="match status" value="1"/>
</dbReference>
<feature type="domain" description="3'-5' exonuclease" evidence="4">
    <location>
        <begin position="118"/>
        <end position="295"/>
    </location>
</feature>
<name>A0A0C9UWB2_SPHS4</name>
<dbReference type="Pfam" id="PF01612">
    <property type="entry name" value="DNA_pol_A_exo1"/>
    <property type="match status" value="1"/>
</dbReference>
<evidence type="ECO:0000256" key="2">
    <source>
        <dbReference type="ARBA" id="ARBA00022801"/>
    </source>
</evidence>
<dbReference type="GO" id="GO:0003676">
    <property type="term" value="F:nucleic acid binding"/>
    <property type="evidence" value="ECO:0007669"/>
    <property type="project" value="InterPro"/>
</dbReference>
<evidence type="ECO:0000256" key="3">
    <source>
        <dbReference type="SAM" id="MobiDB-lite"/>
    </source>
</evidence>
<evidence type="ECO:0000313" key="6">
    <source>
        <dbReference type="Proteomes" id="UP000054279"/>
    </source>
</evidence>
<evidence type="ECO:0000313" key="5">
    <source>
        <dbReference type="EMBL" id="KIJ33547.1"/>
    </source>
</evidence>
<organism evidence="5 6">
    <name type="scientific">Sphaerobolus stellatus (strain SS14)</name>
    <dbReference type="NCBI Taxonomy" id="990650"/>
    <lineage>
        <taxon>Eukaryota</taxon>
        <taxon>Fungi</taxon>
        <taxon>Dikarya</taxon>
        <taxon>Basidiomycota</taxon>
        <taxon>Agaricomycotina</taxon>
        <taxon>Agaricomycetes</taxon>
        <taxon>Phallomycetidae</taxon>
        <taxon>Geastrales</taxon>
        <taxon>Sphaerobolaceae</taxon>
        <taxon>Sphaerobolus</taxon>
    </lineage>
</organism>
<feature type="region of interest" description="Disordered" evidence="3">
    <location>
        <begin position="314"/>
        <end position="371"/>
    </location>
</feature>
<accession>A0A0C9UWB2</accession>
<dbReference type="HOGENOM" id="CLU_038394_1_0_1"/>